<proteinExistence type="inferred from homology"/>
<name>A0A0D6Z4M2_9BACI</name>
<dbReference type="Pfam" id="PF00535">
    <property type="entry name" value="Glycos_transf_2"/>
    <property type="match status" value="1"/>
</dbReference>
<dbReference type="PANTHER" id="PTHR22916:SF3">
    <property type="entry name" value="UDP-GLCNAC:BETAGAL BETA-1,3-N-ACETYLGLUCOSAMINYLTRANSFERASE-LIKE PROTEIN 1"/>
    <property type="match status" value="1"/>
</dbReference>
<gene>
    <name evidence="3" type="ORF">UB32_17885</name>
</gene>
<dbReference type="CDD" id="cd00761">
    <property type="entry name" value="Glyco_tranf_GTA_type"/>
    <property type="match status" value="1"/>
</dbReference>
<protein>
    <recommendedName>
        <fullName evidence="2">Glycosyltransferase 2-like domain-containing protein</fullName>
    </recommendedName>
</protein>
<evidence type="ECO:0000259" key="2">
    <source>
        <dbReference type="Pfam" id="PF00535"/>
    </source>
</evidence>
<evidence type="ECO:0000256" key="1">
    <source>
        <dbReference type="ARBA" id="ARBA00006739"/>
    </source>
</evidence>
<dbReference type="InterPro" id="IPR029044">
    <property type="entry name" value="Nucleotide-diphossugar_trans"/>
</dbReference>
<dbReference type="AlphaFoldDB" id="A0A0D6Z4M2"/>
<sequence>MKNNFLLSVVIPTKNREKYASATVEQILNINDDRIQVVIQDNSDTRKLSNLLIKHDNNKRLKYNYTEGTISFVDNFNLAVSQADGEYLCIIGDDDGILPQIIDVVLWAKKNNVDAIKPGLNAVYFWPNSEALRGKKDDGYLSINQITTKAKICDPYYEVVKLLKQGGQNYLSLDMVKLYHGIVRRGCLQQIRETTGKYFGGLSPDIYISVALSLTVNKLVEIDFPLTISGICNKSGSSDSATGRHTGKLEDAPHFRGHKEYNWSELVPKFYSVDTIWADSALAAIKDLNKLDLIKYFNLEFLTINCLLKYPQFKDTIFLCYKSYSDKNYMVKVINSAKYTTFKINNIFKKVSRKIIRKRSDYYHINGIVNIIVANETLQKRLVVTGIDTNTMIKSLDTVINS</sequence>
<dbReference type="InterPro" id="IPR001173">
    <property type="entry name" value="Glyco_trans_2-like"/>
</dbReference>
<accession>A0A0D6Z4M2</accession>
<reference evidence="3 4" key="1">
    <citation type="submission" date="2015-01" db="EMBL/GenBank/DDBJ databases">
        <title>Draft genome sequences of the supercritical CO2 tolerant bacteria Bacillus subterraneus MITOT1 and Bacillus cereus MIT0214.</title>
        <authorList>
            <person name="Peet K.C."/>
            <person name="Thompson J.R."/>
        </authorList>
    </citation>
    <scope>NUCLEOTIDE SEQUENCE [LARGE SCALE GENOMIC DNA]</scope>
    <source>
        <strain evidence="3 4">MITOT1</strain>
    </source>
</reference>
<organism evidence="3 4">
    <name type="scientific">Mesobacillus subterraneus</name>
    <dbReference type="NCBI Taxonomy" id="285983"/>
    <lineage>
        <taxon>Bacteria</taxon>
        <taxon>Bacillati</taxon>
        <taxon>Bacillota</taxon>
        <taxon>Bacilli</taxon>
        <taxon>Bacillales</taxon>
        <taxon>Bacillaceae</taxon>
        <taxon>Mesobacillus</taxon>
    </lineage>
</organism>
<keyword evidence="4" id="KW-1185">Reference proteome</keyword>
<feature type="domain" description="Glycosyltransferase 2-like" evidence="2">
    <location>
        <begin position="8"/>
        <end position="119"/>
    </location>
</feature>
<evidence type="ECO:0000313" key="3">
    <source>
        <dbReference type="EMBL" id="KIY20669.1"/>
    </source>
</evidence>
<comment type="caution">
    <text evidence="3">The sequence shown here is derived from an EMBL/GenBank/DDBJ whole genome shotgun (WGS) entry which is preliminary data.</text>
</comment>
<dbReference type="PATRIC" id="fig|285983.3.peg.3058"/>
<dbReference type="EMBL" id="JXIQ01000191">
    <property type="protein sequence ID" value="KIY20669.1"/>
    <property type="molecule type" value="Genomic_DNA"/>
</dbReference>
<evidence type="ECO:0000313" key="4">
    <source>
        <dbReference type="Proteomes" id="UP000032512"/>
    </source>
</evidence>
<dbReference type="GO" id="GO:0016758">
    <property type="term" value="F:hexosyltransferase activity"/>
    <property type="evidence" value="ECO:0007669"/>
    <property type="project" value="UniProtKB-ARBA"/>
</dbReference>
<dbReference type="OrthoDB" id="9785185at2"/>
<dbReference type="PANTHER" id="PTHR22916">
    <property type="entry name" value="GLYCOSYLTRANSFERASE"/>
    <property type="match status" value="1"/>
</dbReference>
<dbReference type="Proteomes" id="UP000032512">
    <property type="component" value="Unassembled WGS sequence"/>
</dbReference>
<dbReference type="RefSeq" id="WP_044396383.1">
    <property type="nucleotide sequence ID" value="NZ_JXIQ01000191.1"/>
</dbReference>
<dbReference type="Gene3D" id="3.90.550.10">
    <property type="entry name" value="Spore Coat Polysaccharide Biosynthesis Protein SpsA, Chain A"/>
    <property type="match status" value="1"/>
</dbReference>
<comment type="similarity">
    <text evidence="1">Belongs to the glycosyltransferase 2 family.</text>
</comment>
<dbReference type="SUPFAM" id="SSF53448">
    <property type="entry name" value="Nucleotide-diphospho-sugar transferases"/>
    <property type="match status" value="1"/>
</dbReference>